<evidence type="ECO:0000313" key="14">
    <source>
        <dbReference type="EMBL" id="HJF50348.1"/>
    </source>
</evidence>
<dbReference type="SUPFAM" id="SSF52540">
    <property type="entry name" value="P-loop containing nucleoside triphosphate hydrolases"/>
    <property type="match status" value="1"/>
</dbReference>
<evidence type="ECO:0000256" key="6">
    <source>
        <dbReference type="ARBA" id="ARBA00022840"/>
    </source>
</evidence>
<evidence type="ECO:0000256" key="4">
    <source>
        <dbReference type="ARBA" id="ARBA00022618"/>
    </source>
</evidence>
<dbReference type="GO" id="GO:0016887">
    <property type="term" value="F:ATP hydrolysis activity"/>
    <property type="evidence" value="ECO:0007669"/>
    <property type="project" value="InterPro"/>
</dbReference>
<gene>
    <name evidence="11 14" type="primary">ftsE</name>
    <name evidence="14" type="ORF">K8W24_11240</name>
</gene>
<comment type="function">
    <text evidence="9">Part of the ABC transporter FtsEX involved in cellular division. Has ATPase activity.</text>
</comment>
<keyword evidence="8 11" id="KW-0131">Cell cycle</keyword>
<evidence type="ECO:0000256" key="12">
    <source>
        <dbReference type="SAM" id="MobiDB-lite"/>
    </source>
</evidence>
<dbReference type="Pfam" id="PF00005">
    <property type="entry name" value="ABC_tran"/>
    <property type="match status" value="1"/>
</dbReference>
<reference evidence="14" key="1">
    <citation type="journal article" date="2021" name="PeerJ">
        <title>Extensive microbial diversity within the chicken gut microbiome revealed by metagenomics and culture.</title>
        <authorList>
            <person name="Gilroy R."/>
            <person name="Ravi A."/>
            <person name="Getino M."/>
            <person name="Pursley I."/>
            <person name="Horton D.L."/>
            <person name="Alikhan N.F."/>
            <person name="Baker D."/>
            <person name="Gharbi K."/>
            <person name="Hall N."/>
            <person name="Watson M."/>
            <person name="Adriaenssens E.M."/>
            <person name="Foster-Nyarko E."/>
            <person name="Jarju S."/>
            <person name="Secka A."/>
            <person name="Antonio M."/>
            <person name="Oren A."/>
            <person name="Chaudhuri R.R."/>
            <person name="La Ragione R."/>
            <person name="Hildebrand F."/>
            <person name="Pallen M.J."/>
        </authorList>
    </citation>
    <scope>NUCLEOTIDE SEQUENCE</scope>
    <source>
        <strain evidence="14">1647</strain>
    </source>
</reference>
<keyword evidence="5 11" id="KW-0547">Nucleotide-binding</keyword>
<keyword evidence="6 11" id="KW-0067">ATP-binding</keyword>
<feature type="compositionally biased region" description="Basic and acidic residues" evidence="12">
    <location>
        <begin position="319"/>
        <end position="329"/>
    </location>
</feature>
<dbReference type="PANTHER" id="PTHR24220:SF470">
    <property type="entry name" value="CELL DIVISION ATP-BINDING PROTEIN FTSE"/>
    <property type="match status" value="1"/>
</dbReference>
<dbReference type="InterPro" id="IPR027417">
    <property type="entry name" value="P-loop_NTPase"/>
</dbReference>
<feature type="compositionally biased region" description="Basic and acidic residues" evidence="12">
    <location>
        <begin position="267"/>
        <end position="277"/>
    </location>
</feature>
<reference evidence="14" key="2">
    <citation type="submission" date="2021-09" db="EMBL/GenBank/DDBJ databases">
        <authorList>
            <person name="Gilroy R."/>
        </authorList>
    </citation>
    <scope>NUCLEOTIDE SEQUENCE</scope>
    <source>
        <strain evidence="14">1647</strain>
    </source>
</reference>
<dbReference type="InterPro" id="IPR003593">
    <property type="entry name" value="AAA+_ATPase"/>
</dbReference>
<dbReference type="NCBIfam" id="TIGR02673">
    <property type="entry name" value="FtsE"/>
    <property type="match status" value="1"/>
</dbReference>
<comment type="subunit">
    <text evidence="10 11">Homodimer. Forms a membrane-associated complex with FtsX.</text>
</comment>
<evidence type="ECO:0000256" key="9">
    <source>
        <dbReference type="ARBA" id="ARBA00054718"/>
    </source>
</evidence>
<evidence type="ECO:0000256" key="5">
    <source>
        <dbReference type="ARBA" id="ARBA00022741"/>
    </source>
</evidence>
<keyword evidence="4 11" id="KW-0132">Cell division</keyword>
<dbReference type="GO" id="GO:0022857">
    <property type="term" value="F:transmembrane transporter activity"/>
    <property type="evidence" value="ECO:0007669"/>
    <property type="project" value="TreeGrafter"/>
</dbReference>
<comment type="caution">
    <text evidence="14">The sequence shown here is derived from an EMBL/GenBank/DDBJ whole genome shotgun (WGS) entry which is preliminary data.</text>
</comment>
<comment type="similarity">
    <text evidence="1 11">Belongs to the ABC transporter superfamily.</text>
</comment>
<dbReference type="InterPro" id="IPR017871">
    <property type="entry name" value="ABC_transporter-like_CS"/>
</dbReference>
<dbReference type="Proteomes" id="UP000775129">
    <property type="component" value="Unassembled WGS sequence"/>
</dbReference>
<dbReference type="InterPro" id="IPR015854">
    <property type="entry name" value="ABC_transpr_LolD-like"/>
</dbReference>
<dbReference type="FunFam" id="3.40.50.300:FF:000056">
    <property type="entry name" value="Cell division ATP-binding protein FtsE"/>
    <property type="match status" value="1"/>
</dbReference>
<name>A0A921KR93_9MICO</name>
<evidence type="ECO:0000256" key="10">
    <source>
        <dbReference type="ARBA" id="ARBA00063837"/>
    </source>
</evidence>
<dbReference type="InterPro" id="IPR005286">
    <property type="entry name" value="Cell_div_FtsE"/>
</dbReference>
<sequence>MIRFDDVTKTYMRGQHPAVENLDIEFTRGEFVFLVGASGSGKSTLMRMVLKEVAPTRGTVYVAGKDLSRIPSWKVPALRRDIGMVFQDFRLLPSKTAYQNIEFALAVIGTPRKVVRRLVPEMLEMVGLEDKGKRLPHELSGGEQQRVAIARAYVNRPSILLADEPTGNLDPATAEGILDLLAEINERGTTVVMATHDRAAVDRMRRRVVEMVGGKVVRDEEQGGYETPAPVSVISGNLPDDSTHREEHPLDDEELVADWDGAPESPAAERESAEEHAGPAGADRPVEVDGPDAADAGTDPSAEDRPVARDVLEEDLIDEREARRVRESEDFTGDFDQDQEELR</sequence>
<feature type="region of interest" description="Disordered" evidence="12">
    <location>
        <begin position="219"/>
        <end position="343"/>
    </location>
</feature>
<dbReference type="PANTHER" id="PTHR24220">
    <property type="entry name" value="IMPORT ATP-BINDING PROTEIN"/>
    <property type="match status" value="1"/>
</dbReference>
<accession>A0A921KR93</accession>
<evidence type="ECO:0000313" key="15">
    <source>
        <dbReference type="Proteomes" id="UP000775129"/>
    </source>
</evidence>
<dbReference type="GO" id="GO:0051301">
    <property type="term" value="P:cell division"/>
    <property type="evidence" value="ECO:0007669"/>
    <property type="project" value="UniProtKB-UniRule"/>
</dbReference>
<evidence type="ECO:0000256" key="7">
    <source>
        <dbReference type="ARBA" id="ARBA00023136"/>
    </source>
</evidence>
<evidence type="ECO:0000256" key="1">
    <source>
        <dbReference type="ARBA" id="ARBA00005417"/>
    </source>
</evidence>
<keyword evidence="7 11" id="KW-0472">Membrane</keyword>
<dbReference type="SMART" id="SM00382">
    <property type="entry name" value="AAA"/>
    <property type="match status" value="1"/>
</dbReference>
<evidence type="ECO:0000256" key="2">
    <source>
        <dbReference type="ARBA" id="ARBA00020019"/>
    </source>
</evidence>
<evidence type="ECO:0000259" key="13">
    <source>
        <dbReference type="PROSITE" id="PS50893"/>
    </source>
</evidence>
<evidence type="ECO:0000256" key="11">
    <source>
        <dbReference type="RuleBase" id="RU365094"/>
    </source>
</evidence>
<feature type="compositionally biased region" description="Low complexity" evidence="12">
    <location>
        <begin position="291"/>
        <end position="300"/>
    </location>
</feature>
<proteinExistence type="inferred from homology"/>
<dbReference type="PROSITE" id="PS50893">
    <property type="entry name" value="ABC_TRANSPORTER_2"/>
    <property type="match status" value="1"/>
</dbReference>
<dbReference type="Gene3D" id="3.40.50.300">
    <property type="entry name" value="P-loop containing nucleotide triphosphate hydrolases"/>
    <property type="match status" value="1"/>
</dbReference>
<organism evidence="14 15">
    <name type="scientific">Brachybacterium paraconglomeratum</name>
    <dbReference type="NCBI Taxonomy" id="173362"/>
    <lineage>
        <taxon>Bacteria</taxon>
        <taxon>Bacillati</taxon>
        <taxon>Actinomycetota</taxon>
        <taxon>Actinomycetes</taxon>
        <taxon>Micrococcales</taxon>
        <taxon>Dermabacteraceae</taxon>
        <taxon>Brachybacterium</taxon>
    </lineage>
</organism>
<evidence type="ECO:0000256" key="8">
    <source>
        <dbReference type="ARBA" id="ARBA00023306"/>
    </source>
</evidence>
<dbReference type="GO" id="GO:0005524">
    <property type="term" value="F:ATP binding"/>
    <property type="evidence" value="ECO:0007669"/>
    <property type="project" value="UniProtKB-UniRule"/>
</dbReference>
<feature type="domain" description="ABC transporter" evidence="13">
    <location>
        <begin position="2"/>
        <end position="238"/>
    </location>
</feature>
<feature type="compositionally biased region" description="Acidic residues" evidence="12">
    <location>
        <begin position="330"/>
        <end position="343"/>
    </location>
</feature>
<feature type="compositionally biased region" description="Basic and acidic residues" evidence="12">
    <location>
        <begin position="302"/>
        <end position="311"/>
    </location>
</feature>
<dbReference type="InterPro" id="IPR003439">
    <property type="entry name" value="ABC_transporter-like_ATP-bd"/>
</dbReference>
<evidence type="ECO:0000256" key="3">
    <source>
        <dbReference type="ARBA" id="ARBA00022475"/>
    </source>
</evidence>
<dbReference type="GO" id="GO:0005886">
    <property type="term" value="C:plasma membrane"/>
    <property type="evidence" value="ECO:0007669"/>
    <property type="project" value="UniProtKB-SubCell"/>
</dbReference>
<keyword evidence="3 11" id="KW-1003">Cell membrane</keyword>
<dbReference type="AlphaFoldDB" id="A0A921KR93"/>
<dbReference type="EMBL" id="DYWO01000343">
    <property type="protein sequence ID" value="HJF50348.1"/>
    <property type="molecule type" value="Genomic_DNA"/>
</dbReference>
<protein>
    <recommendedName>
        <fullName evidence="2 11">Cell division ATP-binding protein FtsE</fullName>
    </recommendedName>
</protein>
<comment type="subcellular location">
    <subcellularLocation>
        <location evidence="11">Cell membrane</location>
        <topology evidence="11">Peripheral membrane protein</topology>
        <orientation evidence="11">Cytoplasmic side</orientation>
    </subcellularLocation>
</comment>
<dbReference type="PROSITE" id="PS00211">
    <property type="entry name" value="ABC_TRANSPORTER_1"/>
    <property type="match status" value="1"/>
</dbReference>